<dbReference type="AlphaFoldDB" id="A0A288QVU4"/>
<dbReference type="RefSeq" id="WP_070229888.1">
    <property type="nucleotide sequence ID" value="NZ_BJYO01000002.1"/>
</dbReference>
<sequence length="69" mass="7247">MAKYITTLVWTFILGEVVGYIGSALTGGTYNAMETSIISMLIGTIGAVLIYVISKDATTSPENGATNKN</sequence>
<dbReference type="Pfam" id="PF11151">
    <property type="entry name" value="DUF2929"/>
    <property type="match status" value="1"/>
</dbReference>
<dbReference type="GeneID" id="94545812"/>
<keyword evidence="2" id="KW-1185">Reference proteome</keyword>
<comment type="caution">
    <text evidence="1">The sequence shown here is derived from an EMBL/GenBank/DDBJ whole genome shotgun (WGS) entry which is preliminary data.</text>
</comment>
<name>A0A288QVU4_9LACO</name>
<dbReference type="OrthoDB" id="2139526at2"/>
<protein>
    <submittedName>
        <fullName evidence="1">DUF2929 family protein</fullName>
    </submittedName>
</protein>
<reference evidence="1 2" key="1">
    <citation type="submission" date="2018-07" db="EMBL/GenBank/DDBJ databases">
        <title>Genomic Encyclopedia of Type Strains, Phase III (KMG-III): the genomes of soil and plant-associated and newly described type strains.</title>
        <authorList>
            <person name="Whitman W."/>
        </authorList>
    </citation>
    <scope>NUCLEOTIDE SEQUENCE [LARGE SCALE GENOMIC DNA]</scope>
    <source>
        <strain evidence="1 2">CECT 7031</strain>
    </source>
</reference>
<dbReference type="Proteomes" id="UP000254912">
    <property type="component" value="Unassembled WGS sequence"/>
</dbReference>
<evidence type="ECO:0000313" key="2">
    <source>
        <dbReference type="Proteomes" id="UP000254912"/>
    </source>
</evidence>
<dbReference type="EMBL" id="QRAS01000001">
    <property type="protein sequence ID" value="RDL11817.1"/>
    <property type="molecule type" value="Genomic_DNA"/>
</dbReference>
<accession>A0A288QVU4</accession>
<organism evidence="1 2">
    <name type="scientific">Weissella soli</name>
    <dbReference type="NCBI Taxonomy" id="155866"/>
    <lineage>
        <taxon>Bacteria</taxon>
        <taxon>Bacillati</taxon>
        <taxon>Bacillota</taxon>
        <taxon>Bacilli</taxon>
        <taxon>Lactobacillales</taxon>
        <taxon>Lactobacillaceae</taxon>
        <taxon>Weissella</taxon>
    </lineage>
</organism>
<gene>
    <name evidence="1" type="ORF">DFP99_0236</name>
</gene>
<proteinExistence type="predicted"/>
<evidence type="ECO:0000313" key="1">
    <source>
        <dbReference type="EMBL" id="RDL11817.1"/>
    </source>
</evidence>
<dbReference type="InterPro" id="IPR021324">
    <property type="entry name" value="DUF2929"/>
</dbReference>
<dbReference type="KEGG" id="wso:WSWS_00606"/>